<keyword evidence="5" id="KW-1185">Reference proteome</keyword>
<dbReference type="SUPFAM" id="SSF49503">
    <property type="entry name" value="Cupredoxins"/>
    <property type="match status" value="1"/>
</dbReference>
<evidence type="ECO:0000256" key="2">
    <source>
        <dbReference type="SAM" id="SignalP"/>
    </source>
</evidence>
<dbReference type="GO" id="GO:0009055">
    <property type="term" value="F:electron transfer activity"/>
    <property type="evidence" value="ECO:0007669"/>
    <property type="project" value="InterPro"/>
</dbReference>
<protein>
    <recommendedName>
        <fullName evidence="3">Phytocyanin domain-containing protein</fullName>
    </recommendedName>
</protein>
<reference evidence="4" key="2">
    <citation type="submission" date="2023-06" db="EMBL/GenBank/DDBJ databases">
        <authorList>
            <person name="Swenson N.G."/>
            <person name="Wegrzyn J.L."/>
            <person name="Mcevoy S.L."/>
        </authorList>
    </citation>
    <scope>NUCLEOTIDE SEQUENCE</scope>
    <source>
        <strain evidence="4">NS2018</strain>
        <tissue evidence="4">Leaf</tissue>
    </source>
</reference>
<feature type="domain" description="Phytocyanin" evidence="3">
    <location>
        <begin position="29"/>
        <end position="94"/>
    </location>
</feature>
<feature type="signal peptide" evidence="2">
    <location>
        <begin position="1"/>
        <end position="28"/>
    </location>
</feature>
<dbReference type="Pfam" id="PF02298">
    <property type="entry name" value="Cu_bind_like"/>
    <property type="match status" value="1"/>
</dbReference>
<name>A0AA39TSD6_ACESA</name>
<dbReference type="InterPro" id="IPR003245">
    <property type="entry name" value="Phytocyanin_dom"/>
</dbReference>
<dbReference type="Proteomes" id="UP001168877">
    <property type="component" value="Unassembled WGS sequence"/>
</dbReference>
<keyword evidence="1" id="KW-1133">Transmembrane helix</keyword>
<evidence type="ECO:0000313" key="4">
    <source>
        <dbReference type="EMBL" id="KAK0607385.1"/>
    </source>
</evidence>
<evidence type="ECO:0000313" key="5">
    <source>
        <dbReference type="Proteomes" id="UP001168877"/>
    </source>
</evidence>
<comment type="caution">
    <text evidence="4">The sequence shown here is derived from an EMBL/GenBank/DDBJ whole genome shotgun (WGS) entry which is preliminary data.</text>
</comment>
<dbReference type="AlphaFoldDB" id="A0AA39TSD6"/>
<keyword evidence="1" id="KW-0812">Transmembrane</keyword>
<dbReference type="PROSITE" id="PS51485">
    <property type="entry name" value="PHYTOCYANIN"/>
    <property type="match status" value="1"/>
</dbReference>
<organism evidence="4 5">
    <name type="scientific">Acer saccharum</name>
    <name type="common">Sugar maple</name>
    <dbReference type="NCBI Taxonomy" id="4024"/>
    <lineage>
        <taxon>Eukaryota</taxon>
        <taxon>Viridiplantae</taxon>
        <taxon>Streptophyta</taxon>
        <taxon>Embryophyta</taxon>
        <taxon>Tracheophyta</taxon>
        <taxon>Spermatophyta</taxon>
        <taxon>Magnoliopsida</taxon>
        <taxon>eudicotyledons</taxon>
        <taxon>Gunneridae</taxon>
        <taxon>Pentapetalae</taxon>
        <taxon>rosids</taxon>
        <taxon>malvids</taxon>
        <taxon>Sapindales</taxon>
        <taxon>Sapindaceae</taxon>
        <taxon>Hippocastanoideae</taxon>
        <taxon>Acereae</taxon>
        <taxon>Acer</taxon>
    </lineage>
</organism>
<evidence type="ECO:0000259" key="3">
    <source>
        <dbReference type="PROSITE" id="PS51485"/>
    </source>
</evidence>
<proteinExistence type="predicted"/>
<feature type="transmembrane region" description="Helical" evidence="1">
    <location>
        <begin position="67"/>
        <end position="86"/>
    </location>
</feature>
<dbReference type="InterPro" id="IPR008972">
    <property type="entry name" value="Cupredoxin"/>
</dbReference>
<keyword evidence="2" id="KW-0732">Signal</keyword>
<dbReference type="EMBL" id="JAUESC010000001">
    <property type="protein sequence ID" value="KAK0607385.1"/>
    <property type="molecule type" value="Genomic_DNA"/>
</dbReference>
<sequence>MASVKTTALALVLMATATMLSLFQISSAAVYKVGDSAGWTTIGNVDYKTWAATKTFQVGDIIQLRQLSVFVCLYCYVFCFETFLLAHAHIMMHE</sequence>
<reference evidence="4" key="1">
    <citation type="journal article" date="2022" name="Plant J.">
        <title>Strategies of tolerance reflected in two North American maple genomes.</title>
        <authorList>
            <person name="McEvoy S.L."/>
            <person name="Sezen U.U."/>
            <person name="Trouern-Trend A."/>
            <person name="McMahon S.M."/>
            <person name="Schaberg P.G."/>
            <person name="Yang J."/>
            <person name="Wegrzyn J.L."/>
            <person name="Swenson N.G."/>
        </authorList>
    </citation>
    <scope>NUCLEOTIDE SEQUENCE</scope>
    <source>
        <strain evidence="4">NS2018</strain>
    </source>
</reference>
<gene>
    <name evidence="4" type="ORF">LWI29_014172</name>
</gene>
<keyword evidence="1" id="KW-0472">Membrane</keyword>
<evidence type="ECO:0000256" key="1">
    <source>
        <dbReference type="SAM" id="Phobius"/>
    </source>
</evidence>
<dbReference type="Gene3D" id="2.60.40.420">
    <property type="entry name" value="Cupredoxins - blue copper proteins"/>
    <property type="match status" value="1"/>
</dbReference>
<accession>A0AA39TSD6</accession>
<feature type="chain" id="PRO_5041260504" description="Phytocyanin domain-containing protein" evidence="2">
    <location>
        <begin position="29"/>
        <end position="94"/>
    </location>
</feature>